<evidence type="ECO:0000313" key="1">
    <source>
        <dbReference type="EMBL" id="CAG8459807.1"/>
    </source>
</evidence>
<protein>
    <submittedName>
        <fullName evidence="1">2761_t:CDS:1</fullName>
    </submittedName>
</protein>
<name>A0ACA9K8X3_9GLOM</name>
<dbReference type="Proteomes" id="UP000789525">
    <property type="component" value="Unassembled WGS sequence"/>
</dbReference>
<gene>
    <name evidence="1" type="ORF">ACOLOM_LOCUS1124</name>
</gene>
<dbReference type="EMBL" id="CAJVPT010001274">
    <property type="protein sequence ID" value="CAG8459807.1"/>
    <property type="molecule type" value="Genomic_DNA"/>
</dbReference>
<accession>A0ACA9K8X3</accession>
<organism evidence="1 2">
    <name type="scientific">Acaulospora colombiana</name>
    <dbReference type="NCBI Taxonomy" id="27376"/>
    <lineage>
        <taxon>Eukaryota</taxon>
        <taxon>Fungi</taxon>
        <taxon>Fungi incertae sedis</taxon>
        <taxon>Mucoromycota</taxon>
        <taxon>Glomeromycotina</taxon>
        <taxon>Glomeromycetes</taxon>
        <taxon>Diversisporales</taxon>
        <taxon>Acaulosporaceae</taxon>
        <taxon>Acaulospora</taxon>
    </lineage>
</organism>
<proteinExistence type="predicted"/>
<comment type="caution">
    <text evidence="1">The sequence shown here is derived from an EMBL/GenBank/DDBJ whole genome shotgun (WGS) entry which is preliminary data.</text>
</comment>
<sequence length="67" mass="7911">MPKSIALTISKLQICTIQNLLVFNQPLKLTWDKLHTYRGMTNILDITIEQQFKLHKSQEKCYPYRSS</sequence>
<keyword evidence="2" id="KW-1185">Reference proteome</keyword>
<reference evidence="1" key="1">
    <citation type="submission" date="2021-06" db="EMBL/GenBank/DDBJ databases">
        <authorList>
            <person name="Kallberg Y."/>
            <person name="Tangrot J."/>
            <person name="Rosling A."/>
        </authorList>
    </citation>
    <scope>NUCLEOTIDE SEQUENCE</scope>
    <source>
        <strain evidence="1">CL356</strain>
    </source>
</reference>
<evidence type="ECO:0000313" key="2">
    <source>
        <dbReference type="Proteomes" id="UP000789525"/>
    </source>
</evidence>